<name>A0ACC6TLE1_9CREN</name>
<gene>
    <name evidence="1" type="ORF">TQ35_0000075</name>
</gene>
<dbReference type="EMBL" id="JZWS03000001">
    <property type="protein sequence ID" value="MEW9490610.1"/>
    <property type="molecule type" value="Genomic_DNA"/>
</dbReference>
<protein>
    <submittedName>
        <fullName evidence="1">Winged helix-turn-helix transcriptional regulator</fullName>
    </submittedName>
</protein>
<evidence type="ECO:0000313" key="2">
    <source>
        <dbReference type="Proteomes" id="UP000053480"/>
    </source>
</evidence>
<dbReference type="Proteomes" id="UP000053480">
    <property type="component" value="Unassembled WGS sequence"/>
</dbReference>
<comment type="caution">
    <text evidence="1">The sequence shown here is derived from an EMBL/GenBank/DDBJ whole genome shotgun (WGS) entry which is preliminary data.</text>
</comment>
<evidence type="ECO:0000313" key="1">
    <source>
        <dbReference type="EMBL" id="MEW9490610.1"/>
    </source>
</evidence>
<organism evidence="1 2">
    <name type="scientific">Candidatus Aramenus sulfurataquae</name>
    <dbReference type="NCBI Taxonomy" id="1326980"/>
    <lineage>
        <taxon>Archaea</taxon>
        <taxon>Thermoproteota</taxon>
        <taxon>Thermoprotei</taxon>
        <taxon>Sulfolobales</taxon>
        <taxon>Sulfolobaceae</taxon>
        <taxon>Candidatus Aramenus</taxon>
    </lineage>
</organism>
<reference evidence="1" key="1">
    <citation type="submission" date="2024-07" db="EMBL/GenBank/DDBJ databases">
        <title>Metagenome and Metagenome-Assembled Genomes of Archaea from a hot spring from the geothermal field of Los Azufres, Mexico.</title>
        <authorList>
            <person name="Marin-Paredes R."/>
            <person name="Martinez-Romero E."/>
            <person name="Servin-Garciduenas L.E."/>
        </authorList>
    </citation>
    <scope>NUCLEOTIDE SEQUENCE</scope>
    <source>
        <strain evidence="1">AZ1-454</strain>
    </source>
</reference>
<accession>A0ACC6TLE1</accession>
<sequence>MELTPRQQDILRILKAKGQVNVKDIAIELKISQKTAKGYIRDLMRLGMVESDDAGYVKLKTDAQNKEEEIYKIVQIHESEINSLKKEIEELKEEIIRLKKRGKA</sequence>
<proteinExistence type="predicted"/>